<dbReference type="Gene3D" id="2.60.40.10">
    <property type="entry name" value="Immunoglobulins"/>
    <property type="match status" value="2"/>
</dbReference>
<gene>
    <name evidence="3" type="ORF">D1164_17965</name>
</gene>
<protein>
    <submittedName>
        <fullName evidence="3">T9SS C-terminal target domain-containing protein</fullName>
    </submittedName>
</protein>
<dbReference type="InterPro" id="IPR000601">
    <property type="entry name" value="PKD_dom"/>
</dbReference>
<feature type="signal peptide" evidence="1">
    <location>
        <begin position="1"/>
        <end position="20"/>
    </location>
</feature>
<dbReference type="InterPro" id="IPR013783">
    <property type="entry name" value="Ig-like_fold"/>
</dbReference>
<sequence>MKKVLLLNLMLLIISWAISAQTATPPAIGDGSESNPYQIATLENLYWIATNSSRSMGDNYFIQTADIDASSTANWTGGWTPIGNSTNNFWGHYDGMNHVISGLYINSSSNAEIGLFGFTQNAEFKNLGITNVYIEAESAENTGALLGYADFNVIVDNCFSTGTVKGHYFTGGLAGYLTNYNTNTTIRNSYSTCNVSGSQYAGGLVGVCQSYVSILNCFHAEGTVECNEGCGGLIGYVNGATISQCYSTGKVIGNSGAGGLIGINAGSTIYNSYSKCPVTSNSTFQSCGGLVGLTIGNANIINSYSTGSVLSGMGGLVGGFNPDYGTPTITSSFWDTETSGTTLSAAGVGKTTVQMTMESTFTNAGWDFTTTWGMNAGCNDKYPYLIPKVIRLPSVTITCDVNGEICSNMTPNFTATPHNTGVGDIYYSWKLNGESVGLNQNPYTLIDLVPGYEYKVSCEITVADTTCCTSVTATSNEITLYVTDKPDAGEITGKNLIQVGDTTTLSSTVTGGFWLSAYDTIATVDEYGKVTGTGVGETTIGYAVIGDDPCNEVGWTEFQITVSEPQSQCTGSALAVFAYLDNDNNMNPQNATGEPDDQFAAIGYMEHVQLDLTGGNLTIASPVTIRMRKEPGGDNSFALIFESENGQYWSVPGPFTVTTDDFTEYNINLNENTRYISIENLSPNWLFVESVTFNYPCQECTDGTLTLISDNSQQSVCLSTAVGDIVYTTGGSATGATVEGLPTGVGGTFDNGTFTISGTPIVSGTFDYTVTTTGIVSPCAEAIATGTITVNALPDVSDIIPSTTDPIAINVLLSITVSYSDVDGNVETAVIDWGDGSSNDFSIKEHSYASAGVYTITASVVDDCGKVTKTYQYVVVYDPSAGFVTGGGWIESPICDNVDPAYEYMDVSGTANFGFVAKYLKGKQTPDGSTEFQFKAGGLNFKSTDYEWLIIAGSKAQYKGSGTINGSGDFGFMLSAVDADLAEITETDLFRIKIWDKNNGDAVVYDNQCGADDYADLDQTTAISGGSIVIHSADNKTKSATIQIDFDKPELNVYPNPFSERLYFKFISPVDTHVRIDLYDLTGRLIQTVFNNQVEAEIKYTTDFIPGNTVTNMYVYRMTMGETVFNGKVFYKQ</sequence>
<evidence type="ECO:0000313" key="4">
    <source>
        <dbReference type="Proteomes" id="UP000266441"/>
    </source>
</evidence>
<dbReference type="Pfam" id="PF18911">
    <property type="entry name" value="PKD_4"/>
    <property type="match status" value="1"/>
</dbReference>
<keyword evidence="1" id="KW-0732">Signal</keyword>
<proteinExistence type="predicted"/>
<dbReference type="OrthoDB" id="9792444at2"/>
<dbReference type="Proteomes" id="UP000266441">
    <property type="component" value="Unassembled WGS sequence"/>
</dbReference>
<reference evidence="3 4" key="1">
    <citation type="journal article" date="2015" name="Int. J. Syst. Evol. Microbiol.">
        <title>Mariniphaga sediminis sp. nov., isolated from coastal sediment.</title>
        <authorList>
            <person name="Wang F.Q."/>
            <person name="Shen Q.Y."/>
            <person name="Chen G.J."/>
            <person name="Du Z.J."/>
        </authorList>
    </citation>
    <scope>NUCLEOTIDE SEQUENCE [LARGE SCALE GENOMIC DNA]</scope>
    <source>
        <strain evidence="3 4">SY21</strain>
    </source>
</reference>
<dbReference type="RefSeq" id="WP_119351279.1">
    <property type="nucleotide sequence ID" value="NZ_QWET01000016.1"/>
</dbReference>
<dbReference type="PROSITE" id="PS50093">
    <property type="entry name" value="PKD"/>
    <property type="match status" value="1"/>
</dbReference>
<organism evidence="3 4">
    <name type="scientific">Mariniphaga sediminis</name>
    <dbReference type="NCBI Taxonomy" id="1628158"/>
    <lineage>
        <taxon>Bacteria</taxon>
        <taxon>Pseudomonadati</taxon>
        <taxon>Bacteroidota</taxon>
        <taxon>Bacteroidia</taxon>
        <taxon>Marinilabiliales</taxon>
        <taxon>Prolixibacteraceae</taxon>
        <taxon>Mariniphaga</taxon>
    </lineage>
</organism>
<name>A0A399CZJ1_9BACT</name>
<comment type="caution">
    <text evidence="3">The sequence shown here is derived from an EMBL/GenBank/DDBJ whole genome shotgun (WGS) entry which is preliminary data.</text>
</comment>
<dbReference type="Gene3D" id="2.160.20.110">
    <property type="match status" value="1"/>
</dbReference>
<feature type="domain" description="PKD" evidence="2">
    <location>
        <begin position="832"/>
        <end position="875"/>
    </location>
</feature>
<accession>A0A399CZJ1</accession>
<evidence type="ECO:0000259" key="2">
    <source>
        <dbReference type="PROSITE" id="PS50093"/>
    </source>
</evidence>
<dbReference type="EMBL" id="QWET01000016">
    <property type="protein sequence ID" value="RIH63821.1"/>
    <property type="molecule type" value="Genomic_DNA"/>
</dbReference>
<dbReference type="InterPro" id="IPR035986">
    <property type="entry name" value="PKD_dom_sf"/>
</dbReference>
<dbReference type="AlphaFoldDB" id="A0A399CZJ1"/>
<evidence type="ECO:0000256" key="1">
    <source>
        <dbReference type="SAM" id="SignalP"/>
    </source>
</evidence>
<keyword evidence="4" id="KW-1185">Reference proteome</keyword>
<dbReference type="SUPFAM" id="SSF49299">
    <property type="entry name" value="PKD domain"/>
    <property type="match status" value="1"/>
</dbReference>
<feature type="chain" id="PRO_5017438025" evidence="1">
    <location>
        <begin position="21"/>
        <end position="1133"/>
    </location>
</feature>
<evidence type="ECO:0000313" key="3">
    <source>
        <dbReference type="EMBL" id="RIH63821.1"/>
    </source>
</evidence>